<accession>A0A151NKX9</accession>
<evidence type="ECO:0000313" key="3">
    <source>
        <dbReference type="Proteomes" id="UP000050525"/>
    </source>
</evidence>
<feature type="region of interest" description="Disordered" evidence="1">
    <location>
        <begin position="1"/>
        <end position="25"/>
    </location>
</feature>
<name>A0A151NKX9_ALLMI</name>
<organism evidence="2 3">
    <name type="scientific">Alligator mississippiensis</name>
    <name type="common">American alligator</name>
    <dbReference type="NCBI Taxonomy" id="8496"/>
    <lineage>
        <taxon>Eukaryota</taxon>
        <taxon>Metazoa</taxon>
        <taxon>Chordata</taxon>
        <taxon>Craniata</taxon>
        <taxon>Vertebrata</taxon>
        <taxon>Euteleostomi</taxon>
        <taxon>Archelosauria</taxon>
        <taxon>Archosauria</taxon>
        <taxon>Crocodylia</taxon>
        <taxon>Alligatoridae</taxon>
        <taxon>Alligatorinae</taxon>
        <taxon>Alligator</taxon>
    </lineage>
</organism>
<keyword evidence="3" id="KW-1185">Reference proteome</keyword>
<dbReference type="Proteomes" id="UP000050525">
    <property type="component" value="Unassembled WGS sequence"/>
</dbReference>
<comment type="caution">
    <text evidence="2">The sequence shown here is derived from an EMBL/GenBank/DDBJ whole genome shotgun (WGS) entry which is preliminary data.</text>
</comment>
<gene>
    <name evidence="2" type="ORF">Y1Q_0017254</name>
</gene>
<reference evidence="2 3" key="1">
    <citation type="journal article" date="2012" name="Genome Biol.">
        <title>Sequencing three crocodilian genomes to illuminate the evolution of archosaurs and amniotes.</title>
        <authorList>
            <person name="St John J.A."/>
            <person name="Braun E.L."/>
            <person name="Isberg S.R."/>
            <person name="Miles L.G."/>
            <person name="Chong A.Y."/>
            <person name="Gongora J."/>
            <person name="Dalzell P."/>
            <person name="Moran C."/>
            <person name="Bed'hom B."/>
            <person name="Abzhanov A."/>
            <person name="Burgess S.C."/>
            <person name="Cooksey A.M."/>
            <person name="Castoe T.A."/>
            <person name="Crawford N.G."/>
            <person name="Densmore L.D."/>
            <person name="Drew J.C."/>
            <person name="Edwards S.V."/>
            <person name="Faircloth B.C."/>
            <person name="Fujita M.K."/>
            <person name="Greenwold M.J."/>
            <person name="Hoffmann F.G."/>
            <person name="Howard J.M."/>
            <person name="Iguchi T."/>
            <person name="Janes D.E."/>
            <person name="Khan S.Y."/>
            <person name="Kohno S."/>
            <person name="de Koning A.J."/>
            <person name="Lance S.L."/>
            <person name="McCarthy F.M."/>
            <person name="McCormack J.E."/>
            <person name="Merchant M.E."/>
            <person name="Peterson D.G."/>
            <person name="Pollock D.D."/>
            <person name="Pourmand N."/>
            <person name="Raney B.J."/>
            <person name="Roessler K.A."/>
            <person name="Sanford J.R."/>
            <person name="Sawyer R.H."/>
            <person name="Schmidt C.J."/>
            <person name="Triplett E.W."/>
            <person name="Tuberville T.D."/>
            <person name="Venegas-Anaya M."/>
            <person name="Howard J.T."/>
            <person name="Jarvis E.D."/>
            <person name="Guillette L.J.Jr."/>
            <person name="Glenn T.C."/>
            <person name="Green R.E."/>
            <person name="Ray D.A."/>
        </authorList>
    </citation>
    <scope>NUCLEOTIDE SEQUENCE [LARGE SCALE GENOMIC DNA]</scope>
    <source>
        <strain evidence="2">KSC_2009_1</strain>
    </source>
</reference>
<dbReference type="EMBL" id="AKHW03002722">
    <property type="protein sequence ID" value="KYO37453.1"/>
    <property type="molecule type" value="Genomic_DNA"/>
</dbReference>
<protein>
    <submittedName>
        <fullName evidence="2">Uncharacterized protein</fullName>
    </submittedName>
</protein>
<sequence>MLKTMGAECTQHPLGGKTHKGSWESKLPEAKNTLPFKIFKPSEAHVIESCSTEPGIPGIGPICTEEEKDRPRQQRGLIFY</sequence>
<evidence type="ECO:0000256" key="1">
    <source>
        <dbReference type="SAM" id="MobiDB-lite"/>
    </source>
</evidence>
<proteinExistence type="predicted"/>
<feature type="region of interest" description="Disordered" evidence="1">
    <location>
        <begin position="57"/>
        <end position="80"/>
    </location>
</feature>
<dbReference type="AlphaFoldDB" id="A0A151NKX9"/>
<evidence type="ECO:0000313" key="2">
    <source>
        <dbReference type="EMBL" id="KYO37453.1"/>
    </source>
</evidence>